<keyword evidence="1 3" id="KW-0378">Hydrolase</keyword>
<dbReference type="AlphaFoldDB" id="A0A9D1SGD8"/>
<reference evidence="3" key="2">
    <citation type="journal article" date="2021" name="PeerJ">
        <title>Extensive microbial diversity within the chicken gut microbiome revealed by metagenomics and culture.</title>
        <authorList>
            <person name="Gilroy R."/>
            <person name="Ravi A."/>
            <person name="Getino M."/>
            <person name="Pursley I."/>
            <person name="Horton D.L."/>
            <person name="Alikhan N.F."/>
            <person name="Baker D."/>
            <person name="Gharbi K."/>
            <person name="Hall N."/>
            <person name="Watson M."/>
            <person name="Adriaenssens E.M."/>
            <person name="Foster-Nyarko E."/>
            <person name="Jarju S."/>
            <person name="Secka A."/>
            <person name="Antonio M."/>
            <person name="Oren A."/>
            <person name="Chaudhuri R.R."/>
            <person name="La Ragione R."/>
            <person name="Hildebrand F."/>
            <person name="Pallen M.J."/>
        </authorList>
    </citation>
    <scope>NUCLEOTIDE SEQUENCE</scope>
    <source>
        <strain evidence="3">11687</strain>
    </source>
</reference>
<dbReference type="PROSITE" id="PS50263">
    <property type="entry name" value="CN_HYDROLASE"/>
    <property type="match status" value="1"/>
</dbReference>
<dbReference type="CDD" id="cd07197">
    <property type="entry name" value="nitrilase"/>
    <property type="match status" value="1"/>
</dbReference>
<evidence type="ECO:0000313" key="3">
    <source>
        <dbReference type="EMBL" id="HIU58702.1"/>
    </source>
</evidence>
<evidence type="ECO:0000313" key="4">
    <source>
        <dbReference type="Proteomes" id="UP000824081"/>
    </source>
</evidence>
<name>A0A9D1SGD8_9FIRM</name>
<dbReference type="InterPro" id="IPR050345">
    <property type="entry name" value="Aliph_Amidase/BUP"/>
</dbReference>
<evidence type="ECO:0000256" key="1">
    <source>
        <dbReference type="ARBA" id="ARBA00022801"/>
    </source>
</evidence>
<organism evidence="3 4">
    <name type="scientific">Candidatus Scatosoma pullistercoris</name>
    <dbReference type="NCBI Taxonomy" id="2840934"/>
    <lineage>
        <taxon>Bacteria</taxon>
        <taxon>Bacillati</taxon>
        <taxon>Bacillota</taxon>
        <taxon>Clostridia</taxon>
        <taxon>Candidatus Scatosoma</taxon>
    </lineage>
</organism>
<sequence>MKKILKIALLQLTPCGSLRENLEKGRTACEEAKKLGAEIALFPEMWSNGYRIGGETREWNGDAVAADDAFVETFGRLAGELNMAIAITFLEKTKRGPRNALTLFDRRGERRMVYAKVHTCDFGAERALIPGEDFYVAELDTSCGKVKVGAMICFDREFPESARILMLKGAELILVPNACPMEINRLAQLRARAYENMLAIATCNYPDTVPDCNGNSSVFDGVAYLPGQAGSRDTCLLQADGREGIYLAGIDLEQLRRYRNTEVHGNAYRHPKKYGLLTEEKIESPFLRKDYRA</sequence>
<dbReference type="Gene3D" id="3.60.110.10">
    <property type="entry name" value="Carbon-nitrogen hydrolase"/>
    <property type="match status" value="1"/>
</dbReference>
<feature type="domain" description="CN hydrolase" evidence="2">
    <location>
        <begin position="5"/>
        <end position="252"/>
    </location>
</feature>
<reference evidence="3" key="1">
    <citation type="submission" date="2020-10" db="EMBL/GenBank/DDBJ databases">
        <authorList>
            <person name="Gilroy R."/>
        </authorList>
    </citation>
    <scope>NUCLEOTIDE SEQUENCE</scope>
    <source>
        <strain evidence="3">11687</strain>
    </source>
</reference>
<dbReference type="InterPro" id="IPR003010">
    <property type="entry name" value="C-N_Hydrolase"/>
</dbReference>
<protein>
    <submittedName>
        <fullName evidence="3">Carbon-nitrogen hydrolase family protein</fullName>
    </submittedName>
</protein>
<dbReference type="GO" id="GO:0016811">
    <property type="term" value="F:hydrolase activity, acting on carbon-nitrogen (but not peptide) bonds, in linear amides"/>
    <property type="evidence" value="ECO:0007669"/>
    <property type="project" value="UniProtKB-ARBA"/>
</dbReference>
<dbReference type="PANTHER" id="PTHR43674">
    <property type="entry name" value="NITRILASE C965.09-RELATED"/>
    <property type="match status" value="1"/>
</dbReference>
<evidence type="ECO:0000259" key="2">
    <source>
        <dbReference type="PROSITE" id="PS50263"/>
    </source>
</evidence>
<accession>A0A9D1SGD8</accession>
<gene>
    <name evidence="3" type="ORF">IAC57_01235</name>
</gene>
<dbReference type="PANTHER" id="PTHR43674:SF2">
    <property type="entry name" value="BETA-UREIDOPROPIONASE"/>
    <property type="match status" value="1"/>
</dbReference>
<comment type="caution">
    <text evidence="3">The sequence shown here is derived from an EMBL/GenBank/DDBJ whole genome shotgun (WGS) entry which is preliminary data.</text>
</comment>
<proteinExistence type="predicted"/>
<dbReference type="Proteomes" id="UP000824081">
    <property type="component" value="Unassembled WGS sequence"/>
</dbReference>
<dbReference type="InterPro" id="IPR036526">
    <property type="entry name" value="C-N_Hydrolase_sf"/>
</dbReference>
<dbReference type="Pfam" id="PF00795">
    <property type="entry name" value="CN_hydrolase"/>
    <property type="match status" value="1"/>
</dbReference>
<dbReference type="EMBL" id="DVMZ01000033">
    <property type="protein sequence ID" value="HIU58702.1"/>
    <property type="molecule type" value="Genomic_DNA"/>
</dbReference>
<dbReference type="SUPFAM" id="SSF56317">
    <property type="entry name" value="Carbon-nitrogen hydrolase"/>
    <property type="match status" value="1"/>
</dbReference>